<evidence type="ECO:0000259" key="7">
    <source>
        <dbReference type="PROSITE" id="PS50110"/>
    </source>
</evidence>
<dbReference type="Gene3D" id="3.40.50.2300">
    <property type="match status" value="1"/>
</dbReference>
<sequence length="429" mass="49026">MDVKSLKNIIAIPSSAKGLRILVVDHDTSSLMHTASILEEQSYKVTTIELATIALSMIRERENQYDLVIAEVNMPQMDGFTFLNHILLERDIPIILMSHRSKMEMAKKALEEGACFFWQKPIRIKDLINVWQHIFHNKVKAKLQKEKYMRPEESSCERSAARKVEFINPLNNSTVNNYMEKKSSQVRINLEQKQRVIWTPQLHLKFLKAINALGDEKKAQPKALLKLMNVPNLTHRHVASHLQKHRLRVMRSSGNSETSRLKPYYGSNELQKKMDFSKSFFEFSNSSNANPTASKVQLNIESSGYFGIDKIKELLTDVKSCSSNLGINEKIDDKETFAIESNSRISSCGIGVINFQEGNYFQGLEKQDLGLNISGGQFENENNLEEYFGDMQNLEVNSGIRGKYELSCSSPLEKISMCETEIMKMLEEV</sequence>
<dbReference type="InterPro" id="IPR045279">
    <property type="entry name" value="ARR-like"/>
</dbReference>
<dbReference type="SMART" id="SM00448">
    <property type="entry name" value="REC"/>
    <property type="match status" value="1"/>
</dbReference>
<evidence type="ECO:0000256" key="4">
    <source>
        <dbReference type="ARBA" id="ARBA00023163"/>
    </source>
</evidence>
<evidence type="ECO:0000256" key="6">
    <source>
        <dbReference type="PROSITE-ProRule" id="PRU00169"/>
    </source>
</evidence>
<dbReference type="InterPro" id="IPR009057">
    <property type="entry name" value="Homeodomain-like_sf"/>
</dbReference>
<organism evidence="8">
    <name type="scientific">Nicotiana tabacum</name>
    <name type="common">Common tobacco</name>
    <dbReference type="NCBI Taxonomy" id="4097"/>
    <lineage>
        <taxon>Eukaryota</taxon>
        <taxon>Viridiplantae</taxon>
        <taxon>Streptophyta</taxon>
        <taxon>Embryophyta</taxon>
        <taxon>Tracheophyta</taxon>
        <taxon>Spermatophyta</taxon>
        <taxon>Magnoliopsida</taxon>
        <taxon>eudicotyledons</taxon>
        <taxon>Gunneridae</taxon>
        <taxon>Pentapetalae</taxon>
        <taxon>asterids</taxon>
        <taxon>lamiids</taxon>
        <taxon>Solanales</taxon>
        <taxon>Solanaceae</taxon>
        <taxon>Nicotianoideae</taxon>
        <taxon>Nicotianeae</taxon>
        <taxon>Nicotiana</taxon>
    </lineage>
</organism>
<name>A0A1S3X935_TOBAC</name>
<evidence type="ECO:0000256" key="1">
    <source>
        <dbReference type="ARBA" id="ARBA00004123"/>
    </source>
</evidence>
<dbReference type="Pfam" id="PF00249">
    <property type="entry name" value="Myb_DNA-binding"/>
    <property type="match status" value="1"/>
</dbReference>
<dbReference type="GO" id="GO:0009736">
    <property type="term" value="P:cytokinin-activated signaling pathway"/>
    <property type="evidence" value="ECO:0007669"/>
    <property type="project" value="InterPro"/>
</dbReference>
<evidence type="ECO:0000256" key="5">
    <source>
        <dbReference type="ARBA" id="ARBA00023242"/>
    </source>
</evidence>
<gene>
    <name evidence="8" type="primary">LOC107762433</name>
</gene>
<dbReference type="SMR" id="A0A1S3X935"/>
<keyword evidence="5" id="KW-0539">Nucleus</keyword>
<dbReference type="OrthoDB" id="1219284at2759"/>
<keyword evidence="3" id="KW-0805">Transcription regulation</keyword>
<dbReference type="CDD" id="cd17584">
    <property type="entry name" value="REC_typeB_ARR-like"/>
    <property type="match status" value="1"/>
</dbReference>
<dbReference type="AlphaFoldDB" id="A0A1S3X935"/>
<proteinExistence type="predicted"/>
<dbReference type="Gene3D" id="1.10.10.60">
    <property type="entry name" value="Homeodomain-like"/>
    <property type="match status" value="1"/>
</dbReference>
<dbReference type="PANTHER" id="PTHR43874">
    <property type="entry name" value="TWO-COMPONENT RESPONSE REGULATOR"/>
    <property type="match status" value="1"/>
</dbReference>
<dbReference type="InterPro" id="IPR011006">
    <property type="entry name" value="CheY-like_superfamily"/>
</dbReference>
<reference evidence="8" key="1">
    <citation type="submission" date="2025-08" db="UniProtKB">
        <authorList>
            <consortium name="RefSeq"/>
        </authorList>
    </citation>
    <scope>IDENTIFICATION</scope>
</reference>
<evidence type="ECO:0000313" key="8">
    <source>
        <dbReference type="RefSeq" id="XP_016436278.1"/>
    </source>
</evidence>
<comment type="caution">
    <text evidence="6">Lacks conserved residue(s) required for the propagation of feature annotation.</text>
</comment>
<evidence type="ECO:0000256" key="3">
    <source>
        <dbReference type="ARBA" id="ARBA00023015"/>
    </source>
</evidence>
<dbReference type="InterPro" id="IPR001005">
    <property type="entry name" value="SANT/Myb"/>
</dbReference>
<dbReference type="NCBIfam" id="TIGR01557">
    <property type="entry name" value="myb_SHAQKYF"/>
    <property type="match status" value="1"/>
</dbReference>
<accession>A0A1S3X935</accession>
<dbReference type="FunFam" id="1.10.10.60:FF:000007">
    <property type="entry name" value="Two-component response regulator"/>
    <property type="match status" value="1"/>
</dbReference>
<feature type="domain" description="Response regulatory" evidence="7">
    <location>
        <begin position="20"/>
        <end position="135"/>
    </location>
</feature>
<dbReference type="Pfam" id="PF00072">
    <property type="entry name" value="Response_reg"/>
    <property type="match status" value="1"/>
</dbReference>
<dbReference type="SUPFAM" id="SSF52172">
    <property type="entry name" value="CheY-like"/>
    <property type="match status" value="1"/>
</dbReference>
<dbReference type="SUPFAM" id="SSF46689">
    <property type="entry name" value="Homeodomain-like"/>
    <property type="match status" value="1"/>
</dbReference>
<dbReference type="GO" id="GO:0000160">
    <property type="term" value="P:phosphorelay signal transduction system"/>
    <property type="evidence" value="ECO:0007669"/>
    <property type="project" value="UniProtKB-KW"/>
</dbReference>
<dbReference type="KEGG" id="nta:107762433"/>
<dbReference type="InterPro" id="IPR006447">
    <property type="entry name" value="Myb_dom_plants"/>
</dbReference>
<dbReference type="GO" id="GO:0005634">
    <property type="term" value="C:nucleus"/>
    <property type="evidence" value="ECO:0007669"/>
    <property type="project" value="UniProtKB-SubCell"/>
</dbReference>
<dbReference type="PROSITE" id="PS50110">
    <property type="entry name" value="RESPONSE_REGULATORY"/>
    <property type="match status" value="1"/>
</dbReference>
<dbReference type="RefSeq" id="XP_016436278.1">
    <property type="nucleotide sequence ID" value="XM_016580792.1"/>
</dbReference>
<dbReference type="PANTHER" id="PTHR43874:SF87">
    <property type="entry name" value="HTH MYB-TYPE DOMAIN-CONTAINING PROTEIN"/>
    <property type="match status" value="1"/>
</dbReference>
<evidence type="ECO:0000256" key="2">
    <source>
        <dbReference type="ARBA" id="ARBA00023012"/>
    </source>
</evidence>
<keyword evidence="4" id="KW-0804">Transcription</keyword>
<keyword evidence="2" id="KW-0902">Two-component regulatory system</keyword>
<protein>
    <submittedName>
        <fullName evidence="8">Two-component response regulator ARR14-like</fullName>
    </submittedName>
</protein>
<comment type="subcellular location">
    <subcellularLocation>
        <location evidence="1">Nucleus</location>
    </subcellularLocation>
</comment>
<dbReference type="GO" id="GO:0010597">
    <property type="term" value="P:green leaf volatile biosynthetic process"/>
    <property type="evidence" value="ECO:0007669"/>
    <property type="project" value="UniProtKB-ARBA"/>
</dbReference>
<dbReference type="InterPro" id="IPR001789">
    <property type="entry name" value="Sig_transdc_resp-reg_receiver"/>
</dbReference>
<dbReference type="GO" id="GO:0000976">
    <property type="term" value="F:transcription cis-regulatory region binding"/>
    <property type="evidence" value="ECO:0007669"/>
    <property type="project" value="UniProtKB-ARBA"/>
</dbReference>
<dbReference type="PaxDb" id="4097-A0A1S3X935"/>